<proteinExistence type="predicted"/>
<gene>
    <name evidence="1" type="ORF">IAC77_01835</name>
</gene>
<sequence length="220" mass="24679">MKSENILEQIDAAFAVWCAAGVDATELARMASIAIERKIDVMSVAPDDVAVVWPWIENKKIKIFPRFYVNKSDVETVSGVSRDINLAFKNGADGAMVFLSQNQLDFFVSQIYLIRDDLFFNKSFFVGLDISEIGPFDWKNVFSALAKVRADGLVLSLTNDTGDKSDFVGRLYAALDAWSDTNMSLYFVLGAKCVRIEQAMRLVQSMRPELVDKTKFFVTV</sequence>
<reference evidence="1" key="1">
    <citation type="submission" date="2020-10" db="EMBL/GenBank/DDBJ databases">
        <authorList>
            <person name="Gilroy R."/>
        </authorList>
    </citation>
    <scope>NUCLEOTIDE SEQUENCE</scope>
    <source>
        <strain evidence="1">B1-16210</strain>
    </source>
</reference>
<reference evidence="1" key="2">
    <citation type="journal article" date="2021" name="PeerJ">
        <title>Extensive microbial diversity within the chicken gut microbiome revealed by metagenomics and culture.</title>
        <authorList>
            <person name="Gilroy R."/>
            <person name="Ravi A."/>
            <person name="Getino M."/>
            <person name="Pursley I."/>
            <person name="Horton D.L."/>
            <person name="Alikhan N.F."/>
            <person name="Baker D."/>
            <person name="Gharbi K."/>
            <person name="Hall N."/>
            <person name="Watson M."/>
            <person name="Adriaenssens E.M."/>
            <person name="Foster-Nyarko E."/>
            <person name="Jarju S."/>
            <person name="Secka A."/>
            <person name="Antonio M."/>
            <person name="Oren A."/>
            <person name="Chaudhuri R.R."/>
            <person name="La Ragione R."/>
            <person name="Hildebrand F."/>
            <person name="Pallen M.J."/>
        </authorList>
    </citation>
    <scope>NUCLEOTIDE SEQUENCE</scope>
    <source>
        <strain evidence="1">B1-16210</strain>
    </source>
</reference>
<evidence type="ECO:0000313" key="2">
    <source>
        <dbReference type="Proteomes" id="UP000721442"/>
    </source>
</evidence>
<organism evidence="1 2">
    <name type="scientific">Candidatus Enterousia excrementavium</name>
    <dbReference type="NCBI Taxonomy" id="2840789"/>
    <lineage>
        <taxon>Bacteria</taxon>
        <taxon>Pseudomonadati</taxon>
        <taxon>Pseudomonadota</taxon>
        <taxon>Alphaproteobacteria</taxon>
        <taxon>Candidatus Enterousia</taxon>
    </lineage>
</organism>
<dbReference type="Proteomes" id="UP000721442">
    <property type="component" value="Unassembled WGS sequence"/>
</dbReference>
<dbReference type="AlphaFoldDB" id="A0A940DEZ1"/>
<evidence type="ECO:0000313" key="1">
    <source>
        <dbReference type="EMBL" id="MBO8407184.1"/>
    </source>
</evidence>
<accession>A0A940DEZ1</accession>
<protein>
    <submittedName>
        <fullName evidence="1">Uncharacterized protein</fullName>
    </submittedName>
</protein>
<name>A0A940DEZ1_9PROT</name>
<dbReference type="EMBL" id="JADINE010000026">
    <property type="protein sequence ID" value="MBO8407184.1"/>
    <property type="molecule type" value="Genomic_DNA"/>
</dbReference>
<comment type="caution">
    <text evidence="1">The sequence shown here is derived from an EMBL/GenBank/DDBJ whole genome shotgun (WGS) entry which is preliminary data.</text>
</comment>